<feature type="compositionally biased region" description="Basic and acidic residues" evidence="6">
    <location>
        <begin position="187"/>
        <end position="200"/>
    </location>
</feature>
<feature type="domain" description="S5 DRBM" evidence="7">
    <location>
        <begin position="35"/>
        <end position="98"/>
    </location>
</feature>
<evidence type="ECO:0000256" key="2">
    <source>
        <dbReference type="ARBA" id="ARBA00022980"/>
    </source>
</evidence>
<dbReference type="GO" id="GO:0006412">
    <property type="term" value="P:translation"/>
    <property type="evidence" value="ECO:0007669"/>
    <property type="project" value="InterPro"/>
</dbReference>
<accession>A0A167K1N1</accession>
<dbReference type="InterPro" id="IPR014721">
    <property type="entry name" value="Ribsml_uS5_D2-typ_fold_subgr"/>
</dbReference>
<dbReference type="GO" id="GO:1990904">
    <property type="term" value="C:ribonucleoprotein complex"/>
    <property type="evidence" value="ECO:0007669"/>
    <property type="project" value="UniProtKB-UniRule"/>
</dbReference>
<dbReference type="OrthoDB" id="309483at2759"/>
<evidence type="ECO:0000256" key="1">
    <source>
        <dbReference type="ARBA" id="ARBA00008945"/>
    </source>
</evidence>
<evidence type="ECO:0000256" key="3">
    <source>
        <dbReference type="ARBA" id="ARBA00023274"/>
    </source>
</evidence>
<dbReference type="PROSITE" id="PS50881">
    <property type="entry name" value="S5_DSRBD"/>
    <property type="match status" value="1"/>
</dbReference>
<evidence type="ECO:0000256" key="4">
    <source>
        <dbReference type="PROSITE-ProRule" id="PRU00268"/>
    </source>
</evidence>
<dbReference type="GO" id="GO:0003735">
    <property type="term" value="F:structural constituent of ribosome"/>
    <property type="evidence" value="ECO:0007669"/>
    <property type="project" value="UniProtKB-UniRule"/>
</dbReference>
<evidence type="ECO:0000313" key="8">
    <source>
        <dbReference type="EMBL" id="KZO94160.1"/>
    </source>
</evidence>
<reference evidence="8 9" key="1">
    <citation type="journal article" date="2016" name="Mol. Biol. Evol.">
        <title>Comparative Genomics of Early-Diverging Mushroom-Forming Fungi Provides Insights into the Origins of Lignocellulose Decay Capabilities.</title>
        <authorList>
            <person name="Nagy L.G."/>
            <person name="Riley R."/>
            <person name="Tritt A."/>
            <person name="Adam C."/>
            <person name="Daum C."/>
            <person name="Floudas D."/>
            <person name="Sun H."/>
            <person name="Yadav J.S."/>
            <person name="Pangilinan J."/>
            <person name="Larsson K.H."/>
            <person name="Matsuura K."/>
            <person name="Barry K."/>
            <person name="Labutti K."/>
            <person name="Kuo R."/>
            <person name="Ohm R.A."/>
            <person name="Bhattacharya S.S."/>
            <person name="Shirouzu T."/>
            <person name="Yoshinaga Y."/>
            <person name="Martin F.M."/>
            <person name="Grigoriev I.V."/>
            <person name="Hibbett D.S."/>
        </authorList>
    </citation>
    <scope>NUCLEOTIDE SEQUENCE [LARGE SCALE GENOMIC DNA]</scope>
    <source>
        <strain evidence="8 9">TUFC12733</strain>
    </source>
</reference>
<gene>
    <name evidence="8" type="ORF">CALVIDRAFT_484598</name>
</gene>
<dbReference type="PANTHER" id="PTHR48277:SF1">
    <property type="entry name" value="MITOCHONDRIAL RIBOSOMAL PROTEIN S5"/>
    <property type="match status" value="1"/>
</dbReference>
<dbReference type="Proteomes" id="UP000076738">
    <property type="component" value="Unassembled WGS sequence"/>
</dbReference>
<dbReference type="Gene3D" id="3.30.230.10">
    <property type="match status" value="1"/>
</dbReference>
<dbReference type="InterPro" id="IPR005324">
    <property type="entry name" value="Ribosomal_uS5_C"/>
</dbReference>
<dbReference type="SUPFAM" id="SSF54768">
    <property type="entry name" value="dsRNA-binding domain-like"/>
    <property type="match status" value="1"/>
</dbReference>
<dbReference type="FunFam" id="3.30.230.10:FF:000002">
    <property type="entry name" value="30S ribosomal protein S5"/>
    <property type="match status" value="1"/>
</dbReference>
<name>A0A167K1N1_CALVF</name>
<dbReference type="AlphaFoldDB" id="A0A167K1N1"/>
<dbReference type="InterPro" id="IPR013810">
    <property type="entry name" value="Ribosomal_uS5_N"/>
</dbReference>
<sequence>MLSRLNKEGKASKAGLSTQRALPRTVWAEQGVDKLHRYKIWSRRAVQQTGKGKIDRVATMYIIGDGNGLVGWGQGKHEQSATAAERAFRDGIVSMDRVERFETRTIWHEIRIKFGATEVILRPRPLGFGLKAGPVMHQVCKAAGIKDISGKIMGSRNPMNVVKATCLALWSGQARPGMGDGVGGRGRRLEKGQGVRSRQDIERARGRRLLEL</sequence>
<protein>
    <submittedName>
        <fullName evidence="8">Ribosomal protein S5 domain 2-like protein</fullName>
    </submittedName>
</protein>
<evidence type="ECO:0000259" key="7">
    <source>
        <dbReference type="PROSITE" id="PS50881"/>
    </source>
</evidence>
<dbReference type="SUPFAM" id="SSF54211">
    <property type="entry name" value="Ribosomal protein S5 domain 2-like"/>
    <property type="match status" value="1"/>
</dbReference>
<keyword evidence="9" id="KW-1185">Reference proteome</keyword>
<keyword evidence="2 4" id="KW-0689">Ribosomal protein</keyword>
<evidence type="ECO:0000256" key="6">
    <source>
        <dbReference type="SAM" id="MobiDB-lite"/>
    </source>
</evidence>
<dbReference type="EMBL" id="KV417296">
    <property type="protein sequence ID" value="KZO94160.1"/>
    <property type="molecule type" value="Genomic_DNA"/>
</dbReference>
<keyword evidence="3 4" id="KW-0687">Ribonucleoprotein</keyword>
<feature type="region of interest" description="Disordered" evidence="6">
    <location>
        <begin position="178"/>
        <end position="200"/>
    </location>
</feature>
<dbReference type="Pfam" id="PF00333">
    <property type="entry name" value="Ribosomal_S5"/>
    <property type="match status" value="1"/>
</dbReference>
<organism evidence="8 9">
    <name type="scientific">Calocera viscosa (strain TUFC12733)</name>
    <dbReference type="NCBI Taxonomy" id="1330018"/>
    <lineage>
        <taxon>Eukaryota</taxon>
        <taxon>Fungi</taxon>
        <taxon>Dikarya</taxon>
        <taxon>Basidiomycota</taxon>
        <taxon>Agaricomycotina</taxon>
        <taxon>Dacrymycetes</taxon>
        <taxon>Dacrymycetales</taxon>
        <taxon>Dacrymycetaceae</taxon>
        <taxon>Calocera</taxon>
    </lineage>
</organism>
<dbReference type="InterPro" id="IPR020568">
    <property type="entry name" value="Ribosomal_Su5_D2-typ_SF"/>
</dbReference>
<dbReference type="InterPro" id="IPR000851">
    <property type="entry name" value="Ribosomal_uS5"/>
</dbReference>
<dbReference type="Pfam" id="PF03719">
    <property type="entry name" value="Ribosomal_S5_C"/>
    <property type="match status" value="1"/>
</dbReference>
<dbReference type="PANTHER" id="PTHR48277">
    <property type="entry name" value="MITOCHONDRIAL RIBOSOMAL PROTEIN S5"/>
    <property type="match status" value="1"/>
</dbReference>
<dbReference type="STRING" id="1330018.A0A167K1N1"/>
<dbReference type="Gene3D" id="3.30.160.20">
    <property type="match status" value="1"/>
</dbReference>
<proteinExistence type="inferred from homology"/>
<dbReference type="GO" id="GO:0005737">
    <property type="term" value="C:cytoplasm"/>
    <property type="evidence" value="ECO:0007669"/>
    <property type="project" value="UniProtKB-ARBA"/>
</dbReference>
<comment type="similarity">
    <text evidence="1 5">Belongs to the universal ribosomal protein uS5 family.</text>
</comment>
<evidence type="ECO:0000256" key="5">
    <source>
        <dbReference type="RuleBase" id="RU003823"/>
    </source>
</evidence>
<evidence type="ECO:0000313" key="9">
    <source>
        <dbReference type="Proteomes" id="UP000076738"/>
    </source>
</evidence>
<dbReference type="GO" id="GO:0003723">
    <property type="term" value="F:RNA binding"/>
    <property type="evidence" value="ECO:0007669"/>
    <property type="project" value="InterPro"/>
</dbReference>
<dbReference type="GO" id="GO:0005840">
    <property type="term" value="C:ribosome"/>
    <property type="evidence" value="ECO:0007669"/>
    <property type="project" value="UniProtKB-KW"/>
</dbReference>